<accession>A0A0U4YIX1</accession>
<dbReference type="RefSeq" id="WP_017115150.1">
    <property type="nucleotide sequence ID" value="NZ_CAVLIB010000032.1"/>
</dbReference>
<name>A0A0U4YIX1_XANCI</name>
<reference evidence="1 2" key="1">
    <citation type="submission" date="2014-09" db="EMBL/GenBank/DDBJ databases">
        <authorList>
            <person name="Regsiter A."/>
        </authorList>
    </citation>
    <scope>NUCLEOTIDE SEQUENCE [LARGE SCALE GENOMIC DNA]</scope>
</reference>
<dbReference type="InterPro" id="IPR009553">
    <property type="entry name" value="DUF1173"/>
</dbReference>
<dbReference type="Pfam" id="PF06666">
    <property type="entry name" value="DUF1173"/>
    <property type="match status" value="1"/>
</dbReference>
<dbReference type="AlphaFoldDB" id="A0A0U4YIX1"/>
<dbReference type="Proteomes" id="UP000052230">
    <property type="component" value="Unassembled WGS sequence"/>
</dbReference>
<evidence type="ECO:0000313" key="1">
    <source>
        <dbReference type="EMBL" id="CEG15212.1"/>
    </source>
</evidence>
<dbReference type="EMBL" id="CCXZ01000086">
    <property type="protein sequence ID" value="CEG15212.1"/>
    <property type="molecule type" value="Genomic_DNA"/>
</dbReference>
<evidence type="ECO:0008006" key="3">
    <source>
        <dbReference type="Google" id="ProtNLM"/>
    </source>
</evidence>
<comment type="caution">
    <text evidence="1">The sequence shown here is derived from an EMBL/GenBank/DDBJ whole genome shotgun (WGS) entry which is preliminary data.</text>
</comment>
<organism evidence="1 2">
    <name type="scientific">Xanthomonas citri pv. citri</name>
    <dbReference type="NCBI Taxonomy" id="611301"/>
    <lineage>
        <taxon>Bacteria</taxon>
        <taxon>Pseudomonadati</taxon>
        <taxon>Pseudomonadota</taxon>
        <taxon>Gammaproteobacteria</taxon>
        <taxon>Lysobacterales</taxon>
        <taxon>Lysobacteraceae</taxon>
        <taxon>Xanthomonas</taxon>
    </lineage>
</organism>
<sequence length="420" mass="45856">MHTFLLDGYELDSAADESQGLLGKAHASKSRLLCMCTRPPQEMYVAKVGQRFYVKRMPNTGSRHAPGCESYEPPAELSGLGDLIGGAITEDVADGSTALRLGFSLSKVGGRSAPVSSGAESDTVKTDGKKLTLRATLHYLWDQAGFNRWTPAMAGKRSWGVVHRYLVHAAEGKTAKGDALADALFVPEPFYLQDKDGIERRRLAKIAPLRVQAKGAKRLMIVVGEVKAIEPSRYGHKIVLKHLADMPFMVNDDLHKRMAKRFADELELWNSIESAHLVMIGTFGLGPTGVASLEELALMVVTQEWLPIESVFELDLLAALVEQKRHFTKGMRYNLVSSRPLATAVLQDTKPASAALYVIPPTAEADYGAALQDLVEGSELVAWFWRAGEDPCPPLPALEGYEAMPVPQIGEQEESKTTTA</sequence>
<gene>
    <name evidence="1" type="ORF">XAC3562_1760011</name>
</gene>
<protein>
    <recommendedName>
        <fullName evidence="3">DUF1173 domain-containing protein</fullName>
    </recommendedName>
</protein>
<proteinExistence type="predicted"/>
<keyword evidence="2" id="KW-1185">Reference proteome</keyword>
<evidence type="ECO:0000313" key="2">
    <source>
        <dbReference type="Proteomes" id="UP000052230"/>
    </source>
</evidence>